<keyword evidence="5 8" id="KW-1133">Transmembrane helix</keyword>
<protein>
    <submittedName>
        <fullName evidence="10">Predicted arabinose efflux permease, MFS family</fullName>
    </submittedName>
</protein>
<dbReference type="EMBL" id="FNBE01000009">
    <property type="protein sequence ID" value="SDG13101.1"/>
    <property type="molecule type" value="Genomic_DNA"/>
</dbReference>
<accession>A0A1G7RQT3</accession>
<keyword evidence="11" id="KW-1185">Reference proteome</keyword>
<dbReference type="CDD" id="cd06173">
    <property type="entry name" value="MFS_MefA_like"/>
    <property type="match status" value="1"/>
</dbReference>
<dbReference type="AlphaFoldDB" id="A0A1G7RQT3"/>
<comment type="subcellular location">
    <subcellularLocation>
        <location evidence="1">Cell inner membrane</location>
        <topology evidence="1">Multi-pass membrane protein</topology>
    </subcellularLocation>
</comment>
<feature type="region of interest" description="Disordered" evidence="7">
    <location>
        <begin position="1"/>
        <end position="56"/>
    </location>
</feature>
<evidence type="ECO:0000256" key="1">
    <source>
        <dbReference type="ARBA" id="ARBA00004429"/>
    </source>
</evidence>
<keyword evidence="3" id="KW-1003">Cell membrane</keyword>
<dbReference type="SUPFAM" id="SSF103473">
    <property type="entry name" value="MFS general substrate transporter"/>
    <property type="match status" value="1"/>
</dbReference>
<keyword evidence="4 8" id="KW-0812">Transmembrane</keyword>
<dbReference type="Pfam" id="PF05977">
    <property type="entry name" value="MFS_3"/>
    <property type="match status" value="1"/>
</dbReference>
<feature type="compositionally biased region" description="Pro residues" evidence="7">
    <location>
        <begin position="1"/>
        <end position="24"/>
    </location>
</feature>
<dbReference type="GO" id="GO:0022857">
    <property type="term" value="F:transmembrane transporter activity"/>
    <property type="evidence" value="ECO:0007669"/>
    <property type="project" value="InterPro"/>
</dbReference>
<feature type="compositionally biased region" description="Low complexity" evidence="7">
    <location>
        <begin position="39"/>
        <end position="53"/>
    </location>
</feature>
<organism evidence="10 11">
    <name type="scientific">Pseudonocardia oroxyli</name>
    <dbReference type="NCBI Taxonomy" id="366584"/>
    <lineage>
        <taxon>Bacteria</taxon>
        <taxon>Bacillati</taxon>
        <taxon>Actinomycetota</taxon>
        <taxon>Actinomycetes</taxon>
        <taxon>Pseudonocardiales</taxon>
        <taxon>Pseudonocardiaceae</taxon>
        <taxon>Pseudonocardia</taxon>
    </lineage>
</organism>
<evidence type="ECO:0000259" key="9">
    <source>
        <dbReference type="PROSITE" id="PS50850"/>
    </source>
</evidence>
<evidence type="ECO:0000256" key="8">
    <source>
        <dbReference type="SAM" id="Phobius"/>
    </source>
</evidence>
<dbReference type="PANTHER" id="PTHR23513">
    <property type="entry name" value="INTEGRAL MEMBRANE EFFLUX PROTEIN-RELATED"/>
    <property type="match status" value="1"/>
</dbReference>
<keyword evidence="6 8" id="KW-0472">Membrane</keyword>
<dbReference type="PROSITE" id="PS50850">
    <property type="entry name" value="MFS"/>
    <property type="match status" value="1"/>
</dbReference>
<feature type="transmembrane region" description="Helical" evidence="8">
    <location>
        <begin position="351"/>
        <end position="368"/>
    </location>
</feature>
<evidence type="ECO:0000313" key="10">
    <source>
        <dbReference type="EMBL" id="SDG13101.1"/>
    </source>
</evidence>
<dbReference type="GO" id="GO:0005886">
    <property type="term" value="C:plasma membrane"/>
    <property type="evidence" value="ECO:0007669"/>
    <property type="project" value="UniProtKB-SubCell"/>
</dbReference>
<feature type="transmembrane region" description="Helical" evidence="8">
    <location>
        <begin position="320"/>
        <end position="344"/>
    </location>
</feature>
<gene>
    <name evidence="10" type="ORF">SAMN05216377_109108</name>
</gene>
<dbReference type="Gene3D" id="1.20.1250.20">
    <property type="entry name" value="MFS general substrate transporter like domains"/>
    <property type="match status" value="1"/>
</dbReference>
<keyword evidence="2" id="KW-0813">Transport</keyword>
<reference evidence="10 11" key="1">
    <citation type="submission" date="2016-10" db="EMBL/GenBank/DDBJ databases">
        <authorList>
            <person name="de Groot N.N."/>
        </authorList>
    </citation>
    <scope>NUCLEOTIDE SEQUENCE [LARGE SCALE GENOMIC DNA]</scope>
    <source>
        <strain evidence="10 11">CGMCC 4.3143</strain>
    </source>
</reference>
<evidence type="ECO:0000256" key="6">
    <source>
        <dbReference type="ARBA" id="ARBA00023136"/>
    </source>
</evidence>
<feature type="transmembrane region" description="Helical" evidence="8">
    <location>
        <begin position="275"/>
        <end position="300"/>
    </location>
</feature>
<evidence type="ECO:0000256" key="2">
    <source>
        <dbReference type="ARBA" id="ARBA00022448"/>
    </source>
</evidence>
<evidence type="ECO:0000256" key="5">
    <source>
        <dbReference type="ARBA" id="ARBA00022989"/>
    </source>
</evidence>
<dbReference type="InterPro" id="IPR036259">
    <property type="entry name" value="MFS_trans_sf"/>
</dbReference>
<evidence type="ECO:0000256" key="3">
    <source>
        <dbReference type="ARBA" id="ARBA00022475"/>
    </source>
</evidence>
<feature type="domain" description="Major facilitator superfamily (MFS) profile" evidence="9">
    <location>
        <begin position="280"/>
        <end position="475"/>
    </location>
</feature>
<dbReference type="PANTHER" id="PTHR23513:SF9">
    <property type="entry name" value="ENTEROBACTIN EXPORTER ENTS"/>
    <property type="match status" value="1"/>
</dbReference>
<evidence type="ECO:0000256" key="4">
    <source>
        <dbReference type="ARBA" id="ARBA00022692"/>
    </source>
</evidence>
<dbReference type="InterPro" id="IPR020846">
    <property type="entry name" value="MFS_dom"/>
</dbReference>
<feature type="transmembrane region" description="Helical" evidence="8">
    <location>
        <begin position="442"/>
        <end position="459"/>
    </location>
</feature>
<feature type="transmembrane region" description="Helical" evidence="8">
    <location>
        <begin position="110"/>
        <end position="129"/>
    </location>
</feature>
<dbReference type="Proteomes" id="UP000198967">
    <property type="component" value="Unassembled WGS sequence"/>
</dbReference>
<feature type="transmembrane region" description="Helical" evidence="8">
    <location>
        <begin position="207"/>
        <end position="228"/>
    </location>
</feature>
<name>A0A1G7RQT3_PSEOR</name>
<evidence type="ECO:0000313" key="11">
    <source>
        <dbReference type="Proteomes" id="UP000198967"/>
    </source>
</evidence>
<sequence length="475" mass="49417">MSTPPPEQPTDPLCPDPPTVPTPGPADGDTARLPPEPEAPTVVSASASASSPHARTRLSRIARGAFADTTPLRTPAYRRLWAAGVVTTIGAQLSVVAVPAQIYAMTQSSTYVGLTGAFGLVPLVVFGLWGGAIADAVDRRVMLLATGTGIALTSLALWVVAESGIGNVWVVLVLFALQSSMLAMNMPARAAVIPRLIPAAQLPAANALNMTVTQLGAVAGPLLAGVLIPVIGLGMIYLLDAILLLATLWATFRLPTLPPQEASPRKAGLRQIVDGFRYAAMHKILLVSFLVDIVAMAFGMPRVLFPEISHTVFGDPVGGGFAMGLLFAAIPLGMVAGGVLSGWLARVARQGVAVTLAICVWGLGVALFGLTSSLWLAVFFLAVAGAADLVSSVYRNSMLQSVATDEMRGRMQGVFTVVVAGGPRLADLWHGAAADAVGPGTAAWIGGVAVVVVTLLVVFRYREFWEYRAPVAHTP</sequence>
<proteinExistence type="predicted"/>
<dbReference type="InterPro" id="IPR010290">
    <property type="entry name" value="TM_effector"/>
</dbReference>
<evidence type="ECO:0000256" key="7">
    <source>
        <dbReference type="SAM" id="MobiDB-lite"/>
    </source>
</evidence>
<dbReference type="STRING" id="366584.SAMN05216377_109108"/>
<feature type="transmembrane region" description="Helical" evidence="8">
    <location>
        <begin position="80"/>
        <end position="104"/>
    </location>
</feature>